<dbReference type="EMBL" id="LT934117">
    <property type="protein sequence ID" value="VAH99108.1"/>
    <property type="molecule type" value="Genomic_DNA"/>
</dbReference>
<dbReference type="Gramene" id="TRITD4Av1G252730.2">
    <property type="protein sequence ID" value="TRITD4Av1G252730.2"/>
    <property type="gene ID" value="TRITD4Av1G252730"/>
</dbReference>
<protein>
    <recommendedName>
        <fullName evidence="7">NB-ARC domain-containing protein</fullName>
    </recommendedName>
</protein>
<evidence type="ECO:0000313" key="6">
    <source>
        <dbReference type="Proteomes" id="UP000324705"/>
    </source>
</evidence>
<dbReference type="Pfam" id="PF23559">
    <property type="entry name" value="WHD_DRP"/>
    <property type="match status" value="1"/>
</dbReference>
<dbReference type="Gene3D" id="1.10.10.10">
    <property type="entry name" value="Winged helix-like DNA-binding domain superfamily/Winged helix DNA-binding domain"/>
    <property type="match status" value="1"/>
</dbReference>
<dbReference type="FunFam" id="1.10.10.10:FF:000322">
    <property type="entry name" value="Probable disease resistance protein At1g63360"/>
    <property type="match status" value="1"/>
</dbReference>
<evidence type="ECO:0000256" key="1">
    <source>
        <dbReference type="ARBA" id="ARBA00022737"/>
    </source>
</evidence>
<keyword evidence="2" id="KW-0611">Plant defense</keyword>
<sequence length="414" mass="47753">MLCDSSARNGGLGKTALAANVYRKEREKFQCYAWVSISQTYSREVILRNITKELFKDNVGVLSSTLDMDIMSLEETLKKYLEQRKYLIILDDVWDPEAFHDLSRMFTHNDRGSRVMLTTREVRVATLASPGHILTLEALPEDKAWDLFCKKAFPRDTNHKCPTELKPLSEEIVGKCKGLPLAIVSIGSLLRVREKTMEEWRRINDQLSWEMINNSKLDHIRNILYLSFIYLPTHLKSCFLYCSLFPEDYLLHRKQLARLWMAEGFIEERGGSTLEEVAEGYLKELTDRNMLQLVERNHFGRMKKFRMHDLLRELAVDLCKKNCFGVTYDDECGGSLEMDGRRLVLHKHQQISGMHQLRTIITLSNSMPSTTIPLLCKESKYMTVLELSGLPIKKIPDAIGGLLISAIWVCVIQK</sequence>
<organism evidence="5 6">
    <name type="scientific">Triticum turgidum subsp. durum</name>
    <name type="common">Durum wheat</name>
    <name type="synonym">Triticum durum</name>
    <dbReference type="NCBI Taxonomy" id="4567"/>
    <lineage>
        <taxon>Eukaryota</taxon>
        <taxon>Viridiplantae</taxon>
        <taxon>Streptophyta</taxon>
        <taxon>Embryophyta</taxon>
        <taxon>Tracheophyta</taxon>
        <taxon>Spermatophyta</taxon>
        <taxon>Magnoliopsida</taxon>
        <taxon>Liliopsida</taxon>
        <taxon>Poales</taxon>
        <taxon>Poaceae</taxon>
        <taxon>BOP clade</taxon>
        <taxon>Pooideae</taxon>
        <taxon>Triticodae</taxon>
        <taxon>Triticeae</taxon>
        <taxon>Triticinae</taxon>
        <taxon>Triticum</taxon>
    </lineage>
</organism>
<dbReference type="PANTHER" id="PTHR23155">
    <property type="entry name" value="DISEASE RESISTANCE PROTEIN RP"/>
    <property type="match status" value="1"/>
</dbReference>
<dbReference type="SUPFAM" id="SSF52540">
    <property type="entry name" value="P-loop containing nucleoside triphosphate hydrolases"/>
    <property type="match status" value="1"/>
</dbReference>
<evidence type="ECO:0008006" key="7">
    <source>
        <dbReference type="Google" id="ProtNLM"/>
    </source>
</evidence>
<feature type="domain" description="Disease resistance protein winged helix" evidence="4">
    <location>
        <begin position="244"/>
        <end position="315"/>
    </location>
</feature>
<dbReference type="InterPro" id="IPR042197">
    <property type="entry name" value="Apaf_helical"/>
</dbReference>
<dbReference type="PANTHER" id="PTHR23155:SF1098">
    <property type="entry name" value="OS11G0678400 PROTEIN"/>
    <property type="match status" value="1"/>
</dbReference>
<dbReference type="Gene3D" id="1.10.8.430">
    <property type="entry name" value="Helical domain of apoptotic protease-activating factors"/>
    <property type="match status" value="1"/>
</dbReference>
<evidence type="ECO:0000259" key="4">
    <source>
        <dbReference type="Pfam" id="PF23559"/>
    </source>
</evidence>
<dbReference type="GO" id="GO:0043531">
    <property type="term" value="F:ADP binding"/>
    <property type="evidence" value="ECO:0007669"/>
    <property type="project" value="InterPro"/>
</dbReference>
<evidence type="ECO:0000313" key="5">
    <source>
        <dbReference type="EMBL" id="VAH99108.1"/>
    </source>
</evidence>
<dbReference type="AlphaFoldDB" id="A0A9R0SQJ2"/>
<dbReference type="InterPro" id="IPR036388">
    <property type="entry name" value="WH-like_DNA-bd_sf"/>
</dbReference>
<dbReference type="InterPro" id="IPR027417">
    <property type="entry name" value="P-loop_NTPase"/>
</dbReference>
<keyword evidence="6" id="KW-1185">Reference proteome</keyword>
<dbReference type="PRINTS" id="PR00364">
    <property type="entry name" value="DISEASERSIST"/>
</dbReference>
<keyword evidence="1" id="KW-0677">Repeat</keyword>
<gene>
    <name evidence="5" type="ORF">TRITD_4Av1G252730</name>
</gene>
<evidence type="ECO:0000256" key="2">
    <source>
        <dbReference type="ARBA" id="ARBA00022821"/>
    </source>
</evidence>
<reference evidence="5 6" key="1">
    <citation type="submission" date="2017-09" db="EMBL/GenBank/DDBJ databases">
        <authorList>
            <consortium name="International Durum Wheat Genome Sequencing Consortium (IDWGSC)"/>
            <person name="Milanesi L."/>
        </authorList>
    </citation>
    <scope>NUCLEOTIDE SEQUENCE [LARGE SCALE GENOMIC DNA]</scope>
    <source>
        <strain evidence="6">cv. Svevo</strain>
    </source>
</reference>
<dbReference type="Gene3D" id="3.40.50.300">
    <property type="entry name" value="P-loop containing nucleotide triphosphate hydrolases"/>
    <property type="match status" value="1"/>
</dbReference>
<dbReference type="Proteomes" id="UP000324705">
    <property type="component" value="Chromosome 4A"/>
</dbReference>
<feature type="domain" description="NB-ARC" evidence="3">
    <location>
        <begin position="10"/>
        <end position="156"/>
    </location>
</feature>
<evidence type="ECO:0000259" key="3">
    <source>
        <dbReference type="Pfam" id="PF00931"/>
    </source>
</evidence>
<dbReference type="InterPro" id="IPR044974">
    <property type="entry name" value="Disease_R_plants"/>
</dbReference>
<dbReference type="GO" id="GO:0009626">
    <property type="term" value="P:plant-type hypersensitive response"/>
    <property type="evidence" value="ECO:0007669"/>
    <property type="project" value="UniProtKB-ARBA"/>
</dbReference>
<dbReference type="InterPro" id="IPR002182">
    <property type="entry name" value="NB-ARC"/>
</dbReference>
<dbReference type="InterPro" id="IPR058922">
    <property type="entry name" value="WHD_DRP"/>
</dbReference>
<accession>A0A9R0SQJ2</accession>
<proteinExistence type="predicted"/>
<dbReference type="GO" id="GO:0002758">
    <property type="term" value="P:innate immune response-activating signaling pathway"/>
    <property type="evidence" value="ECO:0007669"/>
    <property type="project" value="UniProtKB-ARBA"/>
</dbReference>
<dbReference type="Pfam" id="PF00931">
    <property type="entry name" value="NB-ARC"/>
    <property type="match status" value="1"/>
</dbReference>
<dbReference type="GO" id="GO:0042742">
    <property type="term" value="P:defense response to bacterium"/>
    <property type="evidence" value="ECO:0007669"/>
    <property type="project" value="UniProtKB-ARBA"/>
</dbReference>
<name>A0A9R0SQJ2_TRITD</name>